<evidence type="ECO:0000256" key="1">
    <source>
        <dbReference type="SAM" id="MobiDB-lite"/>
    </source>
</evidence>
<dbReference type="AlphaFoldDB" id="A0A0C9V530"/>
<dbReference type="Proteomes" id="UP000054279">
    <property type="component" value="Unassembled WGS sequence"/>
</dbReference>
<organism evidence="2 3">
    <name type="scientific">Sphaerobolus stellatus (strain SS14)</name>
    <dbReference type="NCBI Taxonomy" id="990650"/>
    <lineage>
        <taxon>Eukaryota</taxon>
        <taxon>Fungi</taxon>
        <taxon>Dikarya</taxon>
        <taxon>Basidiomycota</taxon>
        <taxon>Agaricomycotina</taxon>
        <taxon>Agaricomycetes</taxon>
        <taxon>Phallomycetidae</taxon>
        <taxon>Geastrales</taxon>
        <taxon>Sphaerobolaceae</taxon>
        <taxon>Sphaerobolus</taxon>
    </lineage>
</organism>
<protein>
    <recommendedName>
        <fullName evidence="4">CCHC-type domain-containing protein</fullName>
    </recommendedName>
</protein>
<name>A0A0C9V530_SPHS4</name>
<dbReference type="EMBL" id="KN837133">
    <property type="protein sequence ID" value="KIJ41929.1"/>
    <property type="molecule type" value="Genomic_DNA"/>
</dbReference>
<proteinExistence type="predicted"/>
<evidence type="ECO:0008006" key="4">
    <source>
        <dbReference type="Google" id="ProtNLM"/>
    </source>
</evidence>
<reference evidence="2 3" key="1">
    <citation type="submission" date="2014-06" db="EMBL/GenBank/DDBJ databases">
        <title>Evolutionary Origins and Diversification of the Mycorrhizal Mutualists.</title>
        <authorList>
            <consortium name="DOE Joint Genome Institute"/>
            <consortium name="Mycorrhizal Genomics Consortium"/>
            <person name="Kohler A."/>
            <person name="Kuo A."/>
            <person name="Nagy L.G."/>
            <person name="Floudas D."/>
            <person name="Copeland A."/>
            <person name="Barry K.W."/>
            <person name="Cichocki N."/>
            <person name="Veneault-Fourrey C."/>
            <person name="LaButti K."/>
            <person name="Lindquist E.A."/>
            <person name="Lipzen A."/>
            <person name="Lundell T."/>
            <person name="Morin E."/>
            <person name="Murat C."/>
            <person name="Riley R."/>
            <person name="Ohm R."/>
            <person name="Sun H."/>
            <person name="Tunlid A."/>
            <person name="Henrissat B."/>
            <person name="Grigoriev I.V."/>
            <person name="Hibbett D.S."/>
            <person name="Martin F."/>
        </authorList>
    </citation>
    <scope>NUCLEOTIDE SEQUENCE [LARGE SCALE GENOMIC DNA]</scope>
    <source>
        <strain evidence="2 3">SS14</strain>
    </source>
</reference>
<evidence type="ECO:0000313" key="3">
    <source>
        <dbReference type="Proteomes" id="UP000054279"/>
    </source>
</evidence>
<keyword evidence="3" id="KW-1185">Reference proteome</keyword>
<evidence type="ECO:0000313" key="2">
    <source>
        <dbReference type="EMBL" id="KIJ41929.1"/>
    </source>
</evidence>
<accession>A0A0C9V530</accession>
<dbReference type="HOGENOM" id="CLU_022676_0_0_1"/>
<sequence length="603" mass="68005">MCLSLPLESPFLDKEDDIDELDLDTLVIDDETAERRRESIHQNIISCRHRRLYHIILMWLEELDPTLYPPRALRTIKLSYSKIPPTKTHRPGTFAIYTEIRADNTGSLGTTTFLRAWPVPQWVTEYFELDTSLSTLTPSPPSSLHTLQSPASPYPSPPLSPLFHTPPSSPLASPTATPSLIPTMATAVPMFSGGMKENGGDWLKEIKAHFTDTRIITDQARCEYFELKLRLDAARRFKELPDAIRTDWKLLEAKWKKMYPARNAYLNTARDIDEFYDLRISDKDLSRRPTESNEGESEWAIAQFVEKLQYLGTKVADASETSKGRHVFRHLPPLVRDRLPSYGAQGPRLKTLCADLAALDHPYIAKLAMQQERIQHQLDSIARFSTQTNARPQRAGPTPRQTLPNFSSTAFPPSPSNTFTPSTAFNTQTDSQARTNRPFRPIGNSANFVSETSKTTNAPANHNFEATPDGTRQYEEAVSRWFTTYGADAIPNASRPFPLTPGSPSPGSGECWRCGHKGHYKESAECLRNNPLPDKEQQYRRIVGASILNTVRNVKSTAAFHIESGTFDEFNRNYAFASGSHEPQYEDYQDINPFLGNVRGDDL</sequence>
<feature type="region of interest" description="Disordered" evidence="1">
    <location>
        <begin position="138"/>
        <end position="178"/>
    </location>
</feature>
<feature type="compositionally biased region" description="Low complexity" evidence="1">
    <location>
        <begin position="138"/>
        <end position="151"/>
    </location>
</feature>
<gene>
    <name evidence="2" type="ORF">M422DRAFT_254939</name>
</gene>